<sequence>MSMGGGTPSPAPTVAGIEPDDTSSNQKATPARWFIGEDWCPLTWLVTAPLNVEYKDIRTKTGKSETVTGHDIFGDVAGLACIGLTDAVLEIESARRTVWSGTVTRPDDPAHPDYWRAKIPFSGGTYYHYWGRADQPIDDILLGPLGAASPALAHPAYRYQSYGVIKRYDFQRNNSVPSTRVKLRRVPRPALGNFPAQNSAQGESLVAGALELLTSTLFGAGLDAARFTAAQWEALSAAVIARAGCHAPSLTRDRAVREVVKDFFRYFDGWARLEAGKIVPGMFPHDGTVPGGLTEISHHDIVGTPTIGAPAFAKTVNSITLKFRDGAQKLREDIVAETARANARARKRTQPVSVDGTAIIDRTQAGQFAAEAARTGAEGDSKGSFDVRRPKIGGLNAGDNFLLDWLPYQLDQVSRITKLAETYRGPTTVTYIGERGVRPLPYRAPAGPQPSLLAAVPTPVADARVLELTSALALTPAGLYIALLAKRPPSQHPEFALTAKTVISLSLWHSPDGASYDLLGTQSGWAVRGVLRSAVAEDTAETVVQMTLDADNLDRDRLASVSAEDQADDRLLVVVGNEVMSAGSMAIDGDDWDVTCLRARQGSLAAAAASGAEVWLVYRDELSRFTHRRFIEDTDRYFKLQPFTSGAGVDLADVDPLSYHFRDRADELPVVVIDALASGLKTALPYDVTGDITDLNGDLVSFSINAVRLSSGVIVDTLTLQAGDFGPDDTAAYAFATKVVFPTAGTWRIAVRAYDARGGYTDEETGDLAVAANDAAGGYVDYRFQRSATTPATPTGDVPAGWLDAPPAGSDPLWMSKGFKAAGGALVGVWSTPVRLTGADGAAGAAGDSIFVEYSVDGATSWHEPFVDGDIYMRQKIGAGGTWSGAMRIVAETSPTSVATPTFSFSPAKYATSAVSSTVTLSCATAGAAIWYSYNGETSPYTGPFLAAQLKGITAWAEKTGMIPSDSAWDMYENNT</sequence>
<name>A0A8F9TZC8_9BACT</name>
<keyword evidence="3" id="KW-1185">Reference proteome</keyword>
<reference evidence="2" key="1">
    <citation type="submission" date="2021-08" db="EMBL/GenBank/DDBJ databases">
        <title>Genome of a novel bacterium of the phylum Verrucomicrobia, Oleiharenicola sp. KSB-15.</title>
        <authorList>
            <person name="Chung J.-H."/>
            <person name="Ahn J.-H."/>
            <person name="Yoon Y."/>
            <person name="Kim D.-Y."/>
            <person name="An S.-H."/>
            <person name="Park I."/>
            <person name="Yeon J."/>
        </authorList>
    </citation>
    <scope>NUCLEOTIDE SEQUENCE</scope>
    <source>
        <strain evidence="2">KSB-15</strain>
    </source>
</reference>
<evidence type="ECO:0000256" key="1">
    <source>
        <dbReference type="SAM" id="MobiDB-lite"/>
    </source>
</evidence>
<dbReference type="AlphaFoldDB" id="A0A8F9TZC8"/>
<accession>A0A8F9TZC8</accession>
<dbReference type="RefSeq" id="WP_220165279.1">
    <property type="nucleotide sequence ID" value="NZ_CP080507.1"/>
</dbReference>
<dbReference type="EMBL" id="CP080507">
    <property type="protein sequence ID" value="QYM80297.1"/>
    <property type="molecule type" value="Genomic_DNA"/>
</dbReference>
<evidence type="ECO:0000313" key="3">
    <source>
        <dbReference type="Proteomes" id="UP000825051"/>
    </source>
</evidence>
<evidence type="ECO:0000313" key="2">
    <source>
        <dbReference type="EMBL" id="QYM80297.1"/>
    </source>
</evidence>
<gene>
    <name evidence="2" type="ORF">K0B96_06690</name>
</gene>
<dbReference type="Proteomes" id="UP000825051">
    <property type="component" value="Chromosome"/>
</dbReference>
<protein>
    <submittedName>
        <fullName evidence="2">Chitobiase/beta-hexosaminidase C-terminal domain-containing protein</fullName>
    </submittedName>
</protein>
<organism evidence="2 3">
    <name type="scientific">Horticoccus luteus</name>
    <dbReference type="NCBI Taxonomy" id="2862869"/>
    <lineage>
        <taxon>Bacteria</taxon>
        <taxon>Pseudomonadati</taxon>
        <taxon>Verrucomicrobiota</taxon>
        <taxon>Opitutia</taxon>
        <taxon>Opitutales</taxon>
        <taxon>Opitutaceae</taxon>
        <taxon>Horticoccus</taxon>
    </lineage>
</organism>
<feature type="region of interest" description="Disordered" evidence="1">
    <location>
        <begin position="1"/>
        <end position="27"/>
    </location>
</feature>
<proteinExistence type="predicted"/>
<dbReference type="KEGG" id="ole:K0B96_06690"/>